<dbReference type="InterPro" id="IPR029044">
    <property type="entry name" value="Nucleotide-diphossugar_trans"/>
</dbReference>
<keyword evidence="3" id="KW-0547">Nucleotide-binding</keyword>
<dbReference type="PANTHER" id="PTHR40392">
    <property type="entry name" value="2-PHOSPHO-L-LACTATE GUANYLYLTRANSFERASE"/>
    <property type="match status" value="1"/>
</dbReference>
<gene>
    <name evidence="5" type="primary">cofC</name>
    <name evidence="5" type="ORF">Microterr_27820</name>
</gene>
<dbReference type="Pfam" id="PF01983">
    <property type="entry name" value="CofC"/>
    <property type="match status" value="1"/>
</dbReference>
<organism evidence="5 6">
    <name type="scientific">Microbacterium terricola</name>
    <dbReference type="NCBI Taxonomy" id="344163"/>
    <lineage>
        <taxon>Bacteria</taxon>
        <taxon>Bacillati</taxon>
        <taxon>Actinomycetota</taxon>
        <taxon>Actinomycetes</taxon>
        <taxon>Micrococcales</taxon>
        <taxon>Microbacteriaceae</taxon>
        <taxon>Microbacterium</taxon>
    </lineage>
</organism>
<proteinExistence type="predicted"/>
<sequence length="219" mass="21964">MSGGDWVVVVPVKPAAAGKTRLEVPGIDRVALARAIALDTIAAATACDEVGQVIVVSDDAALPLQAAGIPGLRFVSETEPDGSVPLAAATARADGGSRLDAAVAVGIAAAGERPRAALLGDLPALRPDDLAAALRAATAHDRTVVADAEGTGSTLLTSAAGVPWRSSFGDGSFVRHLDLGFVALDLPDASTLRRDVDTAAQLAEAWALGLGPRTAALLP</sequence>
<dbReference type="Gene3D" id="3.90.550.10">
    <property type="entry name" value="Spore Coat Polysaccharide Biosynthesis Protein SpsA, Chain A"/>
    <property type="match status" value="1"/>
</dbReference>
<evidence type="ECO:0000256" key="2">
    <source>
        <dbReference type="ARBA" id="ARBA00022695"/>
    </source>
</evidence>
<dbReference type="InterPro" id="IPR002835">
    <property type="entry name" value="CofC"/>
</dbReference>
<evidence type="ECO:0000256" key="3">
    <source>
        <dbReference type="ARBA" id="ARBA00022741"/>
    </source>
</evidence>
<dbReference type="NCBIfam" id="TIGR03552">
    <property type="entry name" value="F420_cofC"/>
    <property type="match status" value="1"/>
</dbReference>
<evidence type="ECO:0000256" key="1">
    <source>
        <dbReference type="ARBA" id="ARBA00022679"/>
    </source>
</evidence>
<reference evidence="5 6" key="1">
    <citation type="submission" date="2022-12" db="EMBL/GenBank/DDBJ databases">
        <title>Microbacterium terricola strain KV-448 chromosome, complete genome.</title>
        <authorList>
            <person name="Oshima T."/>
            <person name="Moriya T."/>
            <person name="Bessho Y."/>
        </authorList>
    </citation>
    <scope>NUCLEOTIDE SEQUENCE [LARGE SCALE GENOMIC DNA]</scope>
    <source>
        <strain evidence="5 6">KV-448</strain>
    </source>
</reference>
<dbReference type="RefSeq" id="WP_263797241.1">
    <property type="nucleotide sequence ID" value="NZ_AP027141.1"/>
</dbReference>
<accession>A0ABM8E2X8</accession>
<protein>
    <submittedName>
        <fullName evidence="5">2-phospho-L-lactate guanylyltransferase</fullName>
    </submittedName>
</protein>
<name>A0ABM8E2X8_9MICO</name>
<dbReference type="SUPFAM" id="SSF53448">
    <property type="entry name" value="Nucleotide-diphospho-sugar transferases"/>
    <property type="match status" value="1"/>
</dbReference>
<keyword evidence="2 5" id="KW-0548">Nucleotidyltransferase</keyword>
<keyword evidence="6" id="KW-1185">Reference proteome</keyword>
<keyword evidence="4" id="KW-0342">GTP-binding</keyword>
<keyword evidence="1" id="KW-0808">Transferase</keyword>
<evidence type="ECO:0000313" key="5">
    <source>
        <dbReference type="EMBL" id="BDV32122.1"/>
    </source>
</evidence>
<dbReference type="GO" id="GO:0016779">
    <property type="term" value="F:nucleotidyltransferase activity"/>
    <property type="evidence" value="ECO:0007669"/>
    <property type="project" value="UniProtKB-KW"/>
</dbReference>
<evidence type="ECO:0000313" key="6">
    <source>
        <dbReference type="Proteomes" id="UP001317779"/>
    </source>
</evidence>
<dbReference type="PANTHER" id="PTHR40392:SF1">
    <property type="entry name" value="2-PHOSPHO-L-LACTATE GUANYLYLTRANSFERASE"/>
    <property type="match status" value="1"/>
</dbReference>
<dbReference type="EMBL" id="AP027141">
    <property type="protein sequence ID" value="BDV32122.1"/>
    <property type="molecule type" value="Genomic_DNA"/>
</dbReference>
<dbReference type="Proteomes" id="UP001317779">
    <property type="component" value="Chromosome"/>
</dbReference>
<evidence type="ECO:0000256" key="4">
    <source>
        <dbReference type="ARBA" id="ARBA00023134"/>
    </source>
</evidence>